<keyword evidence="2" id="KW-0732">Signal</keyword>
<dbReference type="InParanoid" id="A0A0C3HLB9"/>
<keyword evidence="4" id="KW-1185">Reference proteome</keyword>
<feature type="chain" id="PRO_5002165456" description="Autophagy-related protein" evidence="2">
    <location>
        <begin position="21"/>
        <end position="213"/>
    </location>
</feature>
<feature type="region of interest" description="Disordered" evidence="1">
    <location>
        <begin position="129"/>
        <end position="165"/>
    </location>
</feature>
<accession>A0A0C3HLB9</accession>
<name>A0A0C3HLB9_OIDMZ</name>
<gene>
    <name evidence="3" type="ORF">OIDMADRAFT_23758</name>
</gene>
<proteinExistence type="predicted"/>
<sequence length="213" mass="22823">MRWSCFGTLYGLGLLGGGLAQTTTVSSFPLSDEYDFCNKKLTIKKSFFFGINIIGEQTGTVIGSLVSIRLSSILNRHSRTKQVRHYSLVFSAVFCFSADAQSPLNKHRNAQGQAARSLQALAPSLESNQAQLHRTTTAATTSPPTTQATSATTAPKSANAERKTDTPWPIIAGAGLLPVYEPALQIVDQYLSPTNIKGPDSIDSPSMASESLL</sequence>
<dbReference type="HOGENOM" id="CLU_1294756_0_0_1"/>
<dbReference type="AlphaFoldDB" id="A0A0C3HLB9"/>
<evidence type="ECO:0000256" key="2">
    <source>
        <dbReference type="SAM" id="SignalP"/>
    </source>
</evidence>
<reference evidence="3 4" key="1">
    <citation type="submission" date="2014-04" db="EMBL/GenBank/DDBJ databases">
        <authorList>
            <consortium name="DOE Joint Genome Institute"/>
            <person name="Kuo A."/>
            <person name="Martino E."/>
            <person name="Perotto S."/>
            <person name="Kohler A."/>
            <person name="Nagy L.G."/>
            <person name="Floudas D."/>
            <person name="Copeland A."/>
            <person name="Barry K.W."/>
            <person name="Cichocki N."/>
            <person name="Veneault-Fourrey C."/>
            <person name="LaButti K."/>
            <person name="Lindquist E.A."/>
            <person name="Lipzen A."/>
            <person name="Lundell T."/>
            <person name="Morin E."/>
            <person name="Murat C."/>
            <person name="Sun H."/>
            <person name="Tunlid A."/>
            <person name="Henrissat B."/>
            <person name="Grigoriev I.V."/>
            <person name="Hibbett D.S."/>
            <person name="Martin F."/>
            <person name="Nordberg H.P."/>
            <person name="Cantor M.N."/>
            <person name="Hua S.X."/>
        </authorList>
    </citation>
    <scope>NUCLEOTIDE SEQUENCE [LARGE SCALE GENOMIC DNA]</scope>
    <source>
        <strain evidence="3 4">Zn</strain>
    </source>
</reference>
<dbReference type="Proteomes" id="UP000054321">
    <property type="component" value="Unassembled WGS sequence"/>
</dbReference>
<organism evidence="3 4">
    <name type="scientific">Oidiodendron maius (strain Zn)</name>
    <dbReference type="NCBI Taxonomy" id="913774"/>
    <lineage>
        <taxon>Eukaryota</taxon>
        <taxon>Fungi</taxon>
        <taxon>Dikarya</taxon>
        <taxon>Ascomycota</taxon>
        <taxon>Pezizomycotina</taxon>
        <taxon>Leotiomycetes</taxon>
        <taxon>Leotiomycetes incertae sedis</taxon>
        <taxon>Myxotrichaceae</taxon>
        <taxon>Oidiodendron</taxon>
    </lineage>
</organism>
<feature type="compositionally biased region" description="Low complexity" evidence="1">
    <location>
        <begin position="135"/>
        <end position="158"/>
    </location>
</feature>
<evidence type="ECO:0008006" key="5">
    <source>
        <dbReference type="Google" id="ProtNLM"/>
    </source>
</evidence>
<reference evidence="4" key="2">
    <citation type="submission" date="2015-01" db="EMBL/GenBank/DDBJ databases">
        <title>Evolutionary Origins and Diversification of the Mycorrhizal Mutualists.</title>
        <authorList>
            <consortium name="DOE Joint Genome Institute"/>
            <consortium name="Mycorrhizal Genomics Consortium"/>
            <person name="Kohler A."/>
            <person name="Kuo A."/>
            <person name="Nagy L.G."/>
            <person name="Floudas D."/>
            <person name="Copeland A."/>
            <person name="Barry K.W."/>
            <person name="Cichocki N."/>
            <person name="Veneault-Fourrey C."/>
            <person name="LaButti K."/>
            <person name="Lindquist E.A."/>
            <person name="Lipzen A."/>
            <person name="Lundell T."/>
            <person name="Morin E."/>
            <person name="Murat C."/>
            <person name="Riley R."/>
            <person name="Ohm R."/>
            <person name="Sun H."/>
            <person name="Tunlid A."/>
            <person name="Henrissat B."/>
            <person name="Grigoriev I.V."/>
            <person name="Hibbett D.S."/>
            <person name="Martin F."/>
        </authorList>
    </citation>
    <scope>NUCLEOTIDE SEQUENCE [LARGE SCALE GENOMIC DNA]</scope>
    <source>
        <strain evidence="4">Zn</strain>
    </source>
</reference>
<dbReference type="EMBL" id="KN832870">
    <property type="protein sequence ID" value="KIN09031.1"/>
    <property type="molecule type" value="Genomic_DNA"/>
</dbReference>
<evidence type="ECO:0000313" key="4">
    <source>
        <dbReference type="Proteomes" id="UP000054321"/>
    </source>
</evidence>
<evidence type="ECO:0000313" key="3">
    <source>
        <dbReference type="EMBL" id="KIN09031.1"/>
    </source>
</evidence>
<protein>
    <recommendedName>
        <fullName evidence="5">Autophagy-related protein</fullName>
    </recommendedName>
</protein>
<evidence type="ECO:0000256" key="1">
    <source>
        <dbReference type="SAM" id="MobiDB-lite"/>
    </source>
</evidence>
<feature type="signal peptide" evidence="2">
    <location>
        <begin position="1"/>
        <end position="20"/>
    </location>
</feature>